<dbReference type="EMBL" id="CZPT02001790">
    <property type="protein sequence ID" value="SCU72101.1"/>
    <property type="molecule type" value="Genomic_DNA"/>
</dbReference>
<dbReference type="VEuPathDB" id="TriTrypDB:TEOVI_000367700"/>
<proteinExistence type="predicted"/>
<protein>
    <submittedName>
        <fullName evidence="1">Uncharacterized protein</fullName>
    </submittedName>
</protein>
<keyword evidence="2" id="KW-1185">Reference proteome</keyword>
<dbReference type="AlphaFoldDB" id="A0A1G4IHZ0"/>
<sequence>MKSLEDLNGCDILNRVEKALRLCEQQRACQQHMLQLLTTVEQTLEATKSDLPRTPKLTVPQNTPLTSRYSQQCIGKINSSDDSAQQFHSKAEVTSSLRNVVYVLDQLNYRATAALLDLSARVSCIDKRVQHLTNISKRNVMAINERMERIKQEAAVGATSLAVMATVVRLGCSESEMEFACHREEQNGVGSVAMRSEPTCSSAIRTAWKSLEEAEASAIMSSAEAHEAVANTTCGLLRASLMEEFKAQRYFPSKRVWQRRRDGQAEWSRKLREAAAQRKVTACVKWQRHEKAVDEAMDGEFIGEL</sequence>
<name>A0A1G4IHZ0_TRYEQ</name>
<evidence type="ECO:0000313" key="2">
    <source>
        <dbReference type="Proteomes" id="UP000195570"/>
    </source>
</evidence>
<dbReference type="Proteomes" id="UP000195570">
    <property type="component" value="Unassembled WGS sequence"/>
</dbReference>
<gene>
    <name evidence="1" type="ORF">TEOVI_000367700</name>
</gene>
<dbReference type="RefSeq" id="XP_067082650.1">
    <property type="nucleotide sequence ID" value="XM_067226549.1"/>
</dbReference>
<accession>A0A1G4IHZ0</accession>
<evidence type="ECO:0000313" key="1">
    <source>
        <dbReference type="EMBL" id="SCU72101.1"/>
    </source>
</evidence>
<comment type="caution">
    <text evidence="1">The sequence shown here is derived from an EMBL/GenBank/DDBJ whole genome shotgun (WGS) entry which is preliminary data.</text>
</comment>
<organism evidence="1 2">
    <name type="scientific">Trypanosoma equiperdum</name>
    <dbReference type="NCBI Taxonomy" id="5694"/>
    <lineage>
        <taxon>Eukaryota</taxon>
        <taxon>Discoba</taxon>
        <taxon>Euglenozoa</taxon>
        <taxon>Kinetoplastea</taxon>
        <taxon>Metakinetoplastina</taxon>
        <taxon>Trypanosomatida</taxon>
        <taxon>Trypanosomatidae</taxon>
        <taxon>Trypanosoma</taxon>
    </lineage>
</organism>
<dbReference type="GeneID" id="92377617"/>
<reference evidence="1" key="1">
    <citation type="submission" date="2016-09" db="EMBL/GenBank/DDBJ databases">
        <authorList>
            <person name="Hebert L."/>
            <person name="Moumen B."/>
        </authorList>
    </citation>
    <scope>NUCLEOTIDE SEQUENCE [LARGE SCALE GENOMIC DNA]</scope>
    <source>
        <strain evidence="1">OVI</strain>
    </source>
</reference>